<evidence type="ECO:0000256" key="2">
    <source>
        <dbReference type="ARBA" id="ARBA00022771"/>
    </source>
</evidence>
<name>A0A815GH33_9BILA</name>
<reference evidence="7" key="1">
    <citation type="submission" date="2021-02" db="EMBL/GenBank/DDBJ databases">
        <authorList>
            <person name="Nowell W R."/>
        </authorList>
    </citation>
    <scope>NUCLEOTIDE SEQUENCE</scope>
</reference>
<feature type="region of interest" description="Disordered" evidence="5">
    <location>
        <begin position="293"/>
        <end position="323"/>
    </location>
</feature>
<dbReference type="InterPro" id="IPR002893">
    <property type="entry name" value="Znf_MYND"/>
</dbReference>
<feature type="domain" description="MYND-type" evidence="6">
    <location>
        <begin position="179"/>
        <end position="226"/>
    </location>
</feature>
<proteinExistence type="predicted"/>
<keyword evidence="2 4" id="KW-0863">Zinc-finger</keyword>
<evidence type="ECO:0000313" key="8">
    <source>
        <dbReference type="EMBL" id="CAF3816053.1"/>
    </source>
</evidence>
<protein>
    <recommendedName>
        <fullName evidence="6">MYND-type domain-containing protein</fullName>
    </recommendedName>
</protein>
<dbReference type="PROSITE" id="PS50865">
    <property type="entry name" value="ZF_MYND_2"/>
    <property type="match status" value="1"/>
</dbReference>
<dbReference type="Gene3D" id="6.10.140.2220">
    <property type="match status" value="1"/>
</dbReference>
<evidence type="ECO:0000259" key="6">
    <source>
        <dbReference type="PROSITE" id="PS50865"/>
    </source>
</evidence>
<dbReference type="SUPFAM" id="SSF144232">
    <property type="entry name" value="HIT/MYND zinc finger-like"/>
    <property type="match status" value="1"/>
</dbReference>
<organism evidence="7 9">
    <name type="scientific">Adineta steineri</name>
    <dbReference type="NCBI Taxonomy" id="433720"/>
    <lineage>
        <taxon>Eukaryota</taxon>
        <taxon>Metazoa</taxon>
        <taxon>Spiralia</taxon>
        <taxon>Gnathifera</taxon>
        <taxon>Rotifera</taxon>
        <taxon>Eurotatoria</taxon>
        <taxon>Bdelloidea</taxon>
        <taxon>Adinetida</taxon>
        <taxon>Adinetidae</taxon>
        <taxon>Adineta</taxon>
    </lineage>
</organism>
<dbReference type="EMBL" id="CAJNOG010000697">
    <property type="protein sequence ID" value="CAF1338367.1"/>
    <property type="molecule type" value="Genomic_DNA"/>
</dbReference>
<evidence type="ECO:0000256" key="4">
    <source>
        <dbReference type="PROSITE-ProRule" id="PRU00134"/>
    </source>
</evidence>
<keyword evidence="3" id="KW-0862">Zinc</keyword>
<dbReference type="AlphaFoldDB" id="A0A815GH33"/>
<feature type="compositionally biased region" description="Basic residues" evidence="5">
    <location>
        <begin position="311"/>
        <end position="323"/>
    </location>
</feature>
<evidence type="ECO:0000313" key="9">
    <source>
        <dbReference type="Proteomes" id="UP000663845"/>
    </source>
</evidence>
<dbReference type="Pfam" id="PF01753">
    <property type="entry name" value="zf-MYND"/>
    <property type="match status" value="1"/>
</dbReference>
<accession>A0A815GH33</accession>
<sequence>MQQFRTPSGKPITSVRRLNSRPSDRLGNILFTNRKYFRPLDKLPTDKILDSHYYRPSIHGNMVAIRPWAFLGEITDDSMTQNQFMRNQVFVKDIDGKENIPVSFNVDHLINPTNFDFKDLKVGHTLCVRYGQQHSFLDGTHGIHIERLNSVDVFPCSIATLMSMSSEIKDHLSMDDIHCWYCNHADEAAIKKLRCVQCQKAFYCKTECQKAHWKGESEREPHRKFCKLYSIYNEMNNQLKNELNYNCMWLEDFASESEEEDCVTDAYLLEQIFRRHMNSTPFDGFSFNLNDSNEETSDESTATARKIAGMKNRRRRLRHRKRR</sequence>
<dbReference type="Proteomes" id="UP000663845">
    <property type="component" value="Unassembled WGS sequence"/>
</dbReference>
<evidence type="ECO:0000256" key="3">
    <source>
        <dbReference type="ARBA" id="ARBA00022833"/>
    </source>
</evidence>
<dbReference type="Proteomes" id="UP000663844">
    <property type="component" value="Unassembled WGS sequence"/>
</dbReference>
<gene>
    <name evidence="7" type="ORF">JYZ213_LOCUS34350</name>
    <name evidence="8" type="ORF">OXD698_LOCUS19140</name>
</gene>
<evidence type="ECO:0000256" key="1">
    <source>
        <dbReference type="ARBA" id="ARBA00022723"/>
    </source>
</evidence>
<keyword evidence="1" id="KW-0479">Metal-binding</keyword>
<dbReference type="EMBL" id="CAJOAZ010001447">
    <property type="protein sequence ID" value="CAF3816053.1"/>
    <property type="molecule type" value="Genomic_DNA"/>
</dbReference>
<feature type="region of interest" description="Disordered" evidence="5">
    <location>
        <begin position="1"/>
        <end position="20"/>
    </location>
</feature>
<evidence type="ECO:0000313" key="7">
    <source>
        <dbReference type="EMBL" id="CAF1338367.1"/>
    </source>
</evidence>
<comment type="caution">
    <text evidence="7">The sequence shown here is derived from an EMBL/GenBank/DDBJ whole genome shotgun (WGS) entry which is preliminary data.</text>
</comment>
<dbReference type="GO" id="GO:0008270">
    <property type="term" value="F:zinc ion binding"/>
    <property type="evidence" value="ECO:0007669"/>
    <property type="project" value="UniProtKB-KW"/>
</dbReference>
<evidence type="ECO:0000256" key="5">
    <source>
        <dbReference type="SAM" id="MobiDB-lite"/>
    </source>
</evidence>